<protein>
    <submittedName>
        <fullName evidence="5">AraC family transcriptional regulator</fullName>
    </submittedName>
</protein>
<dbReference type="InterPro" id="IPR009057">
    <property type="entry name" value="Homeodomain-like_sf"/>
</dbReference>
<dbReference type="SMART" id="SM00342">
    <property type="entry name" value="HTH_ARAC"/>
    <property type="match status" value="1"/>
</dbReference>
<name>A0A4V3BEU8_9STAP</name>
<keyword evidence="1" id="KW-0805">Transcription regulation</keyword>
<dbReference type="PROSITE" id="PS01124">
    <property type="entry name" value="HTH_ARAC_FAMILY_2"/>
    <property type="match status" value="1"/>
</dbReference>
<evidence type="ECO:0000256" key="3">
    <source>
        <dbReference type="ARBA" id="ARBA00023163"/>
    </source>
</evidence>
<evidence type="ECO:0000256" key="1">
    <source>
        <dbReference type="ARBA" id="ARBA00023015"/>
    </source>
</evidence>
<feature type="domain" description="HTH araC/xylS-type" evidence="4">
    <location>
        <begin position="154"/>
        <end position="252"/>
    </location>
</feature>
<evidence type="ECO:0000313" key="5">
    <source>
        <dbReference type="EMBL" id="TDM07946.1"/>
    </source>
</evidence>
<dbReference type="SUPFAM" id="SSF46689">
    <property type="entry name" value="Homeodomain-like"/>
    <property type="match status" value="2"/>
</dbReference>
<evidence type="ECO:0000313" key="6">
    <source>
        <dbReference type="Proteomes" id="UP000294802"/>
    </source>
</evidence>
<dbReference type="PANTHER" id="PTHR43280:SF2">
    <property type="entry name" value="HTH-TYPE TRANSCRIPTIONAL REGULATOR EXSA"/>
    <property type="match status" value="1"/>
</dbReference>
<keyword evidence="2" id="KW-0238">DNA-binding</keyword>
<dbReference type="OrthoDB" id="5337216at2"/>
<organism evidence="5 6">
    <name type="scientific">Macrococcus lamae</name>
    <dbReference type="NCBI Taxonomy" id="198484"/>
    <lineage>
        <taxon>Bacteria</taxon>
        <taxon>Bacillati</taxon>
        <taxon>Bacillota</taxon>
        <taxon>Bacilli</taxon>
        <taxon>Bacillales</taxon>
        <taxon>Staphylococcaceae</taxon>
        <taxon>Macrococcus</taxon>
    </lineage>
</organism>
<dbReference type="GO" id="GO:0043565">
    <property type="term" value="F:sequence-specific DNA binding"/>
    <property type="evidence" value="ECO:0007669"/>
    <property type="project" value="InterPro"/>
</dbReference>
<reference evidence="5 6" key="1">
    <citation type="submission" date="2019-01" db="EMBL/GenBank/DDBJ databases">
        <title>Draft genome sequences of the type strains of six Macrococcus species.</title>
        <authorList>
            <person name="Mazhar S."/>
            <person name="Altermann E."/>
            <person name="Hill C."/>
            <person name="Mcauliffe O."/>
        </authorList>
    </citation>
    <scope>NUCLEOTIDE SEQUENCE [LARGE SCALE GENOMIC DNA]</scope>
    <source>
        <strain evidence="5 6">CCM4815</strain>
    </source>
</reference>
<sequence length="258" mass="30660">MIISSSQGLYLSRKNRLNESFQRNDDVFKIIINCSHHNLYKVENDEIIFGRDKFLTLSPNTNHQQLLINDEKILIEIKPHLVQSIASDLSSFPSMFYLPVEHSNEKYTNIQRLVHLMNQDIDLNLKQTYLDSFITRLIIDNIITTDTFNNKETKYFSEFIASNYTEQWSLEDLAHALGYSKYHLIKKFNQCFNMSPIEYLNHKRIERSIALLRETELTFTEIAYSTGFSSYKQFSSWFKQLTFLSPKQFKEKYSRYNH</sequence>
<dbReference type="Proteomes" id="UP000294802">
    <property type="component" value="Unassembled WGS sequence"/>
</dbReference>
<dbReference type="InterPro" id="IPR018060">
    <property type="entry name" value="HTH_AraC"/>
</dbReference>
<dbReference type="RefSeq" id="WP_133444150.1">
    <property type="nucleotide sequence ID" value="NZ_SCWB01000012.1"/>
</dbReference>
<keyword evidence="6" id="KW-1185">Reference proteome</keyword>
<dbReference type="EMBL" id="SCWB01000012">
    <property type="protein sequence ID" value="TDM07946.1"/>
    <property type="molecule type" value="Genomic_DNA"/>
</dbReference>
<keyword evidence="3" id="KW-0804">Transcription</keyword>
<dbReference type="Pfam" id="PF12833">
    <property type="entry name" value="HTH_18"/>
    <property type="match status" value="1"/>
</dbReference>
<accession>A0A4V3BEU8</accession>
<comment type="caution">
    <text evidence="5">The sequence shown here is derived from an EMBL/GenBank/DDBJ whole genome shotgun (WGS) entry which is preliminary data.</text>
</comment>
<dbReference type="PANTHER" id="PTHR43280">
    <property type="entry name" value="ARAC-FAMILY TRANSCRIPTIONAL REGULATOR"/>
    <property type="match status" value="1"/>
</dbReference>
<evidence type="ECO:0000256" key="2">
    <source>
        <dbReference type="ARBA" id="ARBA00023125"/>
    </source>
</evidence>
<gene>
    <name evidence="5" type="ORF">ERX29_07800</name>
</gene>
<dbReference type="Gene3D" id="1.10.10.60">
    <property type="entry name" value="Homeodomain-like"/>
    <property type="match status" value="2"/>
</dbReference>
<dbReference type="GO" id="GO:0003700">
    <property type="term" value="F:DNA-binding transcription factor activity"/>
    <property type="evidence" value="ECO:0007669"/>
    <property type="project" value="InterPro"/>
</dbReference>
<dbReference type="AlphaFoldDB" id="A0A4V3BEU8"/>
<proteinExistence type="predicted"/>
<evidence type="ECO:0000259" key="4">
    <source>
        <dbReference type="PROSITE" id="PS01124"/>
    </source>
</evidence>